<protein>
    <submittedName>
        <fullName evidence="2">Uncharacterized protein</fullName>
    </submittedName>
</protein>
<dbReference type="EMBL" id="LAZR01000243">
    <property type="protein sequence ID" value="KKN79738.1"/>
    <property type="molecule type" value="Genomic_DNA"/>
</dbReference>
<reference evidence="2" key="1">
    <citation type="journal article" date="2015" name="Nature">
        <title>Complex archaea that bridge the gap between prokaryotes and eukaryotes.</title>
        <authorList>
            <person name="Spang A."/>
            <person name="Saw J.H."/>
            <person name="Jorgensen S.L."/>
            <person name="Zaremba-Niedzwiedzka K."/>
            <person name="Martijn J."/>
            <person name="Lind A.E."/>
            <person name="van Eijk R."/>
            <person name="Schleper C."/>
            <person name="Guy L."/>
            <person name="Ettema T.J."/>
        </authorList>
    </citation>
    <scope>NUCLEOTIDE SEQUENCE</scope>
</reference>
<gene>
    <name evidence="2" type="ORF">LCGC14_0337600</name>
</gene>
<feature type="transmembrane region" description="Helical" evidence="1">
    <location>
        <begin position="29"/>
        <end position="50"/>
    </location>
</feature>
<keyword evidence="1" id="KW-1133">Transmembrane helix</keyword>
<proteinExistence type="predicted"/>
<keyword evidence="1" id="KW-0472">Membrane</keyword>
<keyword evidence="1" id="KW-0812">Transmembrane</keyword>
<dbReference type="AlphaFoldDB" id="A0A0F9WMB0"/>
<sequence>MRIHERKNLSNKLNGQTIEQKTHKAITRLLIFGIIFLVIEVIAMIIYLVAG</sequence>
<accession>A0A0F9WMB0</accession>
<name>A0A0F9WMB0_9ZZZZ</name>
<evidence type="ECO:0000313" key="2">
    <source>
        <dbReference type="EMBL" id="KKN79738.1"/>
    </source>
</evidence>
<evidence type="ECO:0000256" key="1">
    <source>
        <dbReference type="SAM" id="Phobius"/>
    </source>
</evidence>
<comment type="caution">
    <text evidence="2">The sequence shown here is derived from an EMBL/GenBank/DDBJ whole genome shotgun (WGS) entry which is preliminary data.</text>
</comment>
<organism evidence="2">
    <name type="scientific">marine sediment metagenome</name>
    <dbReference type="NCBI Taxonomy" id="412755"/>
    <lineage>
        <taxon>unclassified sequences</taxon>
        <taxon>metagenomes</taxon>
        <taxon>ecological metagenomes</taxon>
    </lineage>
</organism>